<proteinExistence type="predicted"/>
<accession>A0A1Q9A513</accession>
<dbReference type="STRING" id="887144.BJF91_21855"/>
<dbReference type="InterPro" id="IPR052755">
    <property type="entry name" value="Lysozyme_Inhibitor_LprI"/>
</dbReference>
<evidence type="ECO:0000313" key="3">
    <source>
        <dbReference type="EMBL" id="MBB4006757.1"/>
    </source>
</evidence>
<dbReference type="Proteomes" id="UP000544107">
    <property type="component" value="Unassembled WGS sequence"/>
</dbReference>
<dbReference type="PANTHER" id="PTHR37549">
    <property type="entry name" value="LIPOPROTEIN LPRI"/>
    <property type="match status" value="1"/>
</dbReference>
<dbReference type="EMBL" id="MKIN01000022">
    <property type="protein sequence ID" value="OLP49654.1"/>
    <property type="molecule type" value="Genomic_DNA"/>
</dbReference>
<feature type="signal peptide" evidence="1">
    <location>
        <begin position="1"/>
        <end position="16"/>
    </location>
</feature>
<sequence length="383" mass="41028">MVLFCLLAVVTPQAHAETPGGCSGPGNGTGDELLAAITKTKSCKAAAALYNDCIWGSSADTAFAAAAVRKCEADFVPKLNKSEMTNYADRMQLCAYQYSMTSGTFYMSMAAGCQVGIAEQFSANPKLARTPLPKASFDCAKAQTPLERSICASPALGRADLVLNDSFRDEMQSAQTAEDKRHITERQKVWLDRITSRCKPDGSAKTEVVDCLRSAFEARFTAINQCFQTGTAECVDDSEAEEATATAPAPRASFNCDAPKTPIEVVICADGELGKADIKLSQAYKSALNGATDAQRDVLIKSQRAWLSFVQATCPLGVIGGIPPVQARACVRSAFERRTQDLSQCVTDSGGDNNCLWQFDVMPKKADNAPLLAPRPVHLVPVQ</sequence>
<reference evidence="4 5" key="1">
    <citation type="submission" date="2016-09" db="EMBL/GenBank/DDBJ databases">
        <title>Rhizobium oryziradicis sp. nov., isolated from the root of rice.</title>
        <authorList>
            <person name="Zhao J."/>
            <person name="Zhang X."/>
        </authorList>
    </citation>
    <scope>NUCLEOTIDE SEQUENCE [LARGE SCALE GENOMIC DNA]</scope>
    <source>
        <strain evidence="4 5">14971</strain>
    </source>
</reference>
<gene>
    <name evidence="4" type="ORF">BJF91_21855</name>
    <name evidence="3" type="ORF">GGQ71_000993</name>
</gene>
<comment type="caution">
    <text evidence="4">The sequence shown here is derived from an EMBL/GenBank/DDBJ whole genome shotgun (WGS) entry which is preliminary data.</text>
</comment>
<evidence type="ECO:0000256" key="1">
    <source>
        <dbReference type="SAM" id="SignalP"/>
    </source>
</evidence>
<dbReference type="InterPro" id="IPR009739">
    <property type="entry name" value="LprI-like_N"/>
</dbReference>
<dbReference type="EMBL" id="JACIED010000001">
    <property type="protein sequence ID" value="MBB4006757.1"/>
    <property type="molecule type" value="Genomic_DNA"/>
</dbReference>
<evidence type="ECO:0000313" key="6">
    <source>
        <dbReference type="Proteomes" id="UP000544107"/>
    </source>
</evidence>
<dbReference type="Proteomes" id="UP000185598">
    <property type="component" value="Unassembled WGS sequence"/>
</dbReference>
<feature type="chain" id="PRO_5044564337" evidence="1">
    <location>
        <begin position="17"/>
        <end position="383"/>
    </location>
</feature>
<dbReference type="GO" id="GO:0005576">
    <property type="term" value="C:extracellular region"/>
    <property type="evidence" value="ECO:0007669"/>
    <property type="project" value="TreeGrafter"/>
</dbReference>
<dbReference type="Gene3D" id="1.20.1270.180">
    <property type="match status" value="2"/>
</dbReference>
<evidence type="ECO:0000259" key="2">
    <source>
        <dbReference type="Pfam" id="PF07007"/>
    </source>
</evidence>
<evidence type="ECO:0000313" key="4">
    <source>
        <dbReference type="EMBL" id="OLP49654.1"/>
    </source>
</evidence>
<dbReference type="AlphaFoldDB" id="A0A1Q9A513"/>
<dbReference type="Pfam" id="PF07007">
    <property type="entry name" value="LprI"/>
    <property type="match status" value="1"/>
</dbReference>
<keyword evidence="1" id="KW-0732">Signal</keyword>
<keyword evidence="5" id="KW-1185">Reference proteome</keyword>
<reference evidence="3 6" key="2">
    <citation type="submission" date="2020-08" db="EMBL/GenBank/DDBJ databases">
        <title>Genomic Encyclopedia of Type Strains, Phase IV (KMG-IV): sequencing the most valuable type-strain genomes for metagenomic binning, comparative biology and taxonomic classification.</title>
        <authorList>
            <person name="Goeker M."/>
        </authorList>
    </citation>
    <scope>NUCLEOTIDE SEQUENCE [LARGE SCALE GENOMIC DNA]</scope>
    <source>
        <strain evidence="3 6">DSM 100021</strain>
    </source>
</reference>
<dbReference type="RefSeq" id="WP_075615440.1">
    <property type="nucleotide sequence ID" value="NZ_MKIN01000022.1"/>
</dbReference>
<protein>
    <submittedName>
        <fullName evidence="3">Uncharacterized protein YecT (DUF1311 family)</fullName>
    </submittedName>
</protein>
<dbReference type="PANTHER" id="PTHR37549:SF1">
    <property type="entry name" value="LIPOPROTEIN LPRI"/>
    <property type="match status" value="1"/>
</dbReference>
<feature type="domain" description="Lysozyme inhibitor LprI-like N-terminal" evidence="2">
    <location>
        <begin position="256"/>
        <end position="342"/>
    </location>
</feature>
<organism evidence="4 5">
    <name type="scientific">Allorhizobium taibaishanense</name>
    <dbReference type="NCBI Taxonomy" id="887144"/>
    <lineage>
        <taxon>Bacteria</taxon>
        <taxon>Pseudomonadati</taxon>
        <taxon>Pseudomonadota</taxon>
        <taxon>Alphaproteobacteria</taxon>
        <taxon>Hyphomicrobiales</taxon>
        <taxon>Rhizobiaceae</taxon>
        <taxon>Rhizobium/Agrobacterium group</taxon>
        <taxon>Allorhizobium</taxon>
    </lineage>
</organism>
<name>A0A1Q9A513_9HYPH</name>
<evidence type="ECO:0000313" key="5">
    <source>
        <dbReference type="Proteomes" id="UP000185598"/>
    </source>
</evidence>